<organism evidence="10">
    <name type="scientific">Petromyces alliaceus</name>
    <name type="common">Aspergillus alliaceus</name>
    <dbReference type="NCBI Taxonomy" id="209559"/>
    <lineage>
        <taxon>Eukaryota</taxon>
        <taxon>Fungi</taxon>
        <taxon>Dikarya</taxon>
        <taxon>Ascomycota</taxon>
        <taxon>Pezizomycotina</taxon>
        <taxon>Eurotiomycetes</taxon>
        <taxon>Eurotiomycetidae</taxon>
        <taxon>Eurotiales</taxon>
        <taxon>Aspergillaceae</taxon>
        <taxon>Aspergillus</taxon>
        <taxon>Aspergillus subgen. Circumdati</taxon>
    </lineage>
</organism>
<dbReference type="PANTHER" id="PTHR46206:SF1">
    <property type="entry name" value="P450, PUTATIVE (EUROFUNG)-RELATED"/>
    <property type="match status" value="1"/>
</dbReference>
<dbReference type="InterPro" id="IPR036396">
    <property type="entry name" value="Cyt_P450_sf"/>
</dbReference>
<dbReference type="AlphaFoldDB" id="A0A5N7C0F3"/>
<dbReference type="InterPro" id="IPR001128">
    <property type="entry name" value="Cyt_P450"/>
</dbReference>
<accession>A0A5N7C0F3</accession>
<dbReference type="SUPFAM" id="SSF48264">
    <property type="entry name" value="Cytochrome P450"/>
    <property type="match status" value="1"/>
</dbReference>
<dbReference type="GO" id="GO:0020037">
    <property type="term" value="F:heme binding"/>
    <property type="evidence" value="ECO:0007669"/>
    <property type="project" value="InterPro"/>
</dbReference>
<evidence type="ECO:0000256" key="7">
    <source>
        <dbReference type="ARBA" id="ARBA00023033"/>
    </source>
</evidence>
<dbReference type="InterPro" id="IPR017972">
    <property type="entry name" value="Cyt_P450_CS"/>
</dbReference>
<dbReference type="PROSITE" id="PS00086">
    <property type="entry name" value="CYTOCHROME_P450"/>
    <property type="match status" value="1"/>
</dbReference>
<evidence type="ECO:0000256" key="3">
    <source>
        <dbReference type="ARBA" id="ARBA00022617"/>
    </source>
</evidence>
<keyword evidence="5 8" id="KW-0560">Oxidoreductase</keyword>
<keyword evidence="6 8" id="KW-0408">Iron</keyword>
<dbReference type="CDD" id="cd11041">
    <property type="entry name" value="CYP503A1-like"/>
    <property type="match status" value="1"/>
</dbReference>
<evidence type="ECO:0000256" key="4">
    <source>
        <dbReference type="ARBA" id="ARBA00022723"/>
    </source>
</evidence>
<evidence type="ECO:0000256" key="8">
    <source>
        <dbReference type="RuleBase" id="RU000461"/>
    </source>
</evidence>
<feature type="signal peptide" evidence="9">
    <location>
        <begin position="1"/>
        <end position="23"/>
    </location>
</feature>
<sequence length="466" mass="53248">MDYPTSPIIFGLLIIAIFTYILSGPSAPSSVPRNLPWVGRDSSRFFSKRRAPIENLANTRKWLTEGYEKLYFPGFSGPPEIIIPNKSIPWFLEQPDSVLSESEWHREVLMGEYNFTHNHILKDPYHGHVIHRSLNRNLQPVVMDIWDELGRAFDGTWGMESTTWEEIPLMENLMFIDSRVSNRMFVGTPLCRNNNYLANMRKFSMDIVVNTYVLEWLPKFSWPVIEPNDYVSWRINLAMAVDNKVEIDPVMISRRLMPLNFAAIHTATISISNTFLDVLSTDGSKGVVDGLKEEVERDSLAKLIRADSAIRESMRLNNFMARGALCRVMPADAPPGAYIGLDIYSIHHDPEMYPCPNDYDAFRFSRQKESPPEPSSANERGATLSKLNNAEMLSTTSATFLSFSHGRHACPGRFFVSYHLKMPIAYMLLNYEVEPLPQRPLNQSFGQASLPPPNLRIRVKRKPIDM</sequence>
<proteinExistence type="inferred from homology"/>
<dbReference type="Gene3D" id="1.10.630.10">
    <property type="entry name" value="Cytochrome P450"/>
    <property type="match status" value="1"/>
</dbReference>
<dbReference type="EMBL" id="ML735296">
    <property type="protein sequence ID" value="KAE8387237.1"/>
    <property type="molecule type" value="Genomic_DNA"/>
</dbReference>
<reference evidence="10" key="1">
    <citation type="submission" date="2019-04" db="EMBL/GenBank/DDBJ databases">
        <title>Friends and foes A comparative genomics studyof 23 Aspergillus species from section Flavi.</title>
        <authorList>
            <consortium name="DOE Joint Genome Institute"/>
            <person name="Kjaerbolling I."/>
            <person name="Vesth T."/>
            <person name="Frisvad J.C."/>
            <person name="Nybo J.L."/>
            <person name="Theobald S."/>
            <person name="Kildgaard S."/>
            <person name="Isbrandt T."/>
            <person name="Kuo A."/>
            <person name="Sato A."/>
            <person name="Lyhne E.K."/>
            <person name="Kogle M.E."/>
            <person name="Wiebenga A."/>
            <person name="Kun R.S."/>
            <person name="Lubbers R.J."/>
            <person name="Makela M.R."/>
            <person name="Barry K."/>
            <person name="Chovatia M."/>
            <person name="Clum A."/>
            <person name="Daum C."/>
            <person name="Haridas S."/>
            <person name="He G."/>
            <person name="LaButti K."/>
            <person name="Lipzen A."/>
            <person name="Mondo S."/>
            <person name="Riley R."/>
            <person name="Salamov A."/>
            <person name="Simmons B.A."/>
            <person name="Magnuson J.K."/>
            <person name="Henrissat B."/>
            <person name="Mortensen U.H."/>
            <person name="Larsen T.O."/>
            <person name="Devries R.P."/>
            <person name="Grigoriev I.V."/>
            <person name="Machida M."/>
            <person name="Baker S.E."/>
            <person name="Andersen M.R."/>
        </authorList>
    </citation>
    <scope>NUCLEOTIDE SEQUENCE [LARGE SCALE GENOMIC DNA]</scope>
    <source>
        <strain evidence="10">IBT 14317</strain>
    </source>
</reference>
<evidence type="ECO:0000313" key="10">
    <source>
        <dbReference type="EMBL" id="KAE8387237.1"/>
    </source>
</evidence>
<keyword evidence="4 8" id="KW-0479">Metal-binding</keyword>
<keyword evidence="7 8" id="KW-0503">Monooxygenase</keyword>
<protein>
    <submittedName>
        <fullName evidence="10">Putative P450 monooxygenase</fullName>
    </submittedName>
</protein>
<dbReference type="Proteomes" id="UP000326877">
    <property type="component" value="Unassembled WGS sequence"/>
</dbReference>
<gene>
    <name evidence="10" type="ORF">BDV23DRAFT_195915</name>
</gene>
<dbReference type="GO" id="GO:0016705">
    <property type="term" value="F:oxidoreductase activity, acting on paired donors, with incorporation or reduction of molecular oxygen"/>
    <property type="evidence" value="ECO:0007669"/>
    <property type="project" value="InterPro"/>
</dbReference>
<dbReference type="Pfam" id="PF00067">
    <property type="entry name" value="p450"/>
    <property type="match status" value="1"/>
</dbReference>
<comment type="similarity">
    <text evidence="2 8">Belongs to the cytochrome P450 family.</text>
</comment>
<dbReference type="OrthoDB" id="1844152at2759"/>
<comment type="cofactor">
    <cofactor evidence="1">
        <name>heme</name>
        <dbReference type="ChEBI" id="CHEBI:30413"/>
    </cofactor>
</comment>
<dbReference type="GO" id="GO:0019748">
    <property type="term" value="P:secondary metabolic process"/>
    <property type="evidence" value="ECO:0007669"/>
    <property type="project" value="UniProtKB-ARBA"/>
</dbReference>
<evidence type="ECO:0000256" key="6">
    <source>
        <dbReference type="ARBA" id="ARBA00023004"/>
    </source>
</evidence>
<evidence type="ECO:0000256" key="5">
    <source>
        <dbReference type="ARBA" id="ARBA00023002"/>
    </source>
</evidence>
<evidence type="ECO:0000256" key="2">
    <source>
        <dbReference type="ARBA" id="ARBA00010617"/>
    </source>
</evidence>
<evidence type="ECO:0000256" key="1">
    <source>
        <dbReference type="ARBA" id="ARBA00001971"/>
    </source>
</evidence>
<keyword evidence="9" id="KW-0732">Signal</keyword>
<dbReference type="PANTHER" id="PTHR46206">
    <property type="entry name" value="CYTOCHROME P450"/>
    <property type="match status" value="1"/>
</dbReference>
<dbReference type="GO" id="GO:0005506">
    <property type="term" value="F:iron ion binding"/>
    <property type="evidence" value="ECO:0007669"/>
    <property type="project" value="InterPro"/>
</dbReference>
<evidence type="ECO:0000256" key="9">
    <source>
        <dbReference type="SAM" id="SignalP"/>
    </source>
</evidence>
<name>A0A5N7C0F3_PETAA</name>
<dbReference type="GO" id="GO:0004497">
    <property type="term" value="F:monooxygenase activity"/>
    <property type="evidence" value="ECO:0007669"/>
    <property type="project" value="UniProtKB-KW"/>
</dbReference>
<feature type="chain" id="PRO_5025051969" evidence="9">
    <location>
        <begin position="24"/>
        <end position="466"/>
    </location>
</feature>
<keyword evidence="3 8" id="KW-0349">Heme</keyword>